<evidence type="ECO:0000256" key="1">
    <source>
        <dbReference type="ARBA" id="ARBA00002549"/>
    </source>
</evidence>
<keyword evidence="4" id="KW-1015">Disulfide bond</keyword>
<dbReference type="InterPro" id="IPR002109">
    <property type="entry name" value="Glutaredoxin"/>
</dbReference>
<dbReference type="InterPro" id="IPR014025">
    <property type="entry name" value="Glutaredoxin_subgr"/>
</dbReference>
<dbReference type="GO" id="GO:0005737">
    <property type="term" value="C:cytoplasm"/>
    <property type="evidence" value="ECO:0000318"/>
    <property type="project" value="GO_Central"/>
</dbReference>
<evidence type="ECO:0000313" key="8">
    <source>
        <dbReference type="Proteomes" id="UP000009022"/>
    </source>
</evidence>
<feature type="domain" description="Glutaredoxin" evidence="6">
    <location>
        <begin position="29"/>
        <end position="90"/>
    </location>
</feature>
<evidence type="ECO:0000256" key="5">
    <source>
        <dbReference type="ARBA" id="ARBA00023284"/>
    </source>
</evidence>
<dbReference type="GO" id="GO:0034599">
    <property type="term" value="P:cellular response to oxidative stress"/>
    <property type="evidence" value="ECO:0000318"/>
    <property type="project" value="GO_Central"/>
</dbReference>
<evidence type="ECO:0000259" key="6">
    <source>
        <dbReference type="Pfam" id="PF00462"/>
    </source>
</evidence>
<dbReference type="Pfam" id="PF00462">
    <property type="entry name" value="Glutaredoxin"/>
    <property type="match status" value="1"/>
</dbReference>
<dbReference type="RefSeq" id="XP_002108738.1">
    <property type="nucleotide sequence ID" value="XM_002108702.1"/>
</dbReference>
<dbReference type="Proteomes" id="UP000009022">
    <property type="component" value="Unassembled WGS sequence"/>
</dbReference>
<dbReference type="CDD" id="cd03419">
    <property type="entry name" value="GRX_GRXh_1_2_like"/>
    <property type="match status" value="1"/>
</dbReference>
<dbReference type="KEGG" id="tad:TRIADDRAFT_18842"/>
<dbReference type="HOGENOM" id="CLU_026126_7_2_1"/>
<keyword evidence="3" id="KW-0249">Electron transport</keyword>
<dbReference type="FunFam" id="3.40.30.10:FF:000276">
    <property type="entry name" value="Glutaredoxin 3"/>
    <property type="match status" value="1"/>
</dbReference>
<organism evidence="7 8">
    <name type="scientific">Trichoplax adhaerens</name>
    <name type="common">Trichoplax reptans</name>
    <dbReference type="NCBI Taxonomy" id="10228"/>
    <lineage>
        <taxon>Eukaryota</taxon>
        <taxon>Metazoa</taxon>
        <taxon>Placozoa</taxon>
        <taxon>Uniplacotomia</taxon>
        <taxon>Trichoplacea</taxon>
        <taxon>Trichoplacidae</taxon>
        <taxon>Trichoplax</taxon>
    </lineage>
</organism>
<dbReference type="InterPro" id="IPR011899">
    <property type="entry name" value="Glutaredoxin_euk/vir"/>
</dbReference>
<dbReference type="SUPFAM" id="SSF52833">
    <property type="entry name" value="Thioredoxin-like"/>
    <property type="match status" value="1"/>
</dbReference>
<name>B3RLG9_TRIAD</name>
<dbReference type="InterPro" id="IPR036249">
    <property type="entry name" value="Thioredoxin-like_sf"/>
</dbReference>
<sequence length="117" mass="12973">MGCFSSKKSIHPKSTEEVFVENAIAKHKVVVFSKTYCPYCDDVKALFKKLSVRSQYIELDLRGDGRRIQNILQQKTGASTVPRVFLNGECLGGASDVIAMHNKGELKKKLLKAGATR</sequence>
<dbReference type="GO" id="GO:0015038">
    <property type="term" value="F:glutathione disulfide oxidoreductase activity"/>
    <property type="evidence" value="ECO:0000318"/>
    <property type="project" value="GO_Central"/>
</dbReference>
<evidence type="ECO:0000256" key="4">
    <source>
        <dbReference type="ARBA" id="ARBA00023157"/>
    </source>
</evidence>
<keyword evidence="8" id="KW-1185">Reference proteome</keyword>
<dbReference type="InParanoid" id="B3RLG9"/>
<dbReference type="Gene3D" id="3.40.30.10">
    <property type="entry name" value="Glutaredoxin"/>
    <property type="match status" value="1"/>
</dbReference>
<accession>B3RLG9</accession>
<dbReference type="PROSITE" id="PS00195">
    <property type="entry name" value="GLUTAREDOXIN_1"/>
    <property type="match status" value="1"/>
</dbReference>
<dbReference type="InterPro" id="IPR011767">
    <property type="entry name" value="GLR_AS"/>
</dbReference>
<dbReference type="PANTHER" id="PTHR45694">
    <property type="entry name" value="GLUTAREDOXIN 2"/>
    <property type="match status" value="1"/>
</dbReference>
<proteinExistence type="predicted"/>
<dbReference type="FunCoup" id="B3RLG9">
    <property type="interactions" value="649"/>
</dbReference>
<comment type="function">
    <text evidence="1">Has a glutathione-disulfide oxidoreductase activity in the presence of NADPH and glutathione reductase. Reduces low molecular weight disulfides and proteins.</text>
</comment>
<reference evidence="7 8" key="1">
    <citation type="journal article" date="2008" name="Nature">
        <title>The Trichoplax genome and the nature of placozoans.</title>
        <authorList>
            <person name="Srivastava M."/>
            <person name="Begovic E."/>
            <person name="Chapman J."/>
            <person name="Putnam N.H."/>
            <person name="Hellsten U."/>
            <person name="Kawashima T."/>
            <person name="Kuo A."/>
            <person name="Mitros T."/>
            <person name="Salamov A."/>
            <person name="Carpenter M.L."/>
            <person name="Signorovitch A.Y."/>
            <person name="Moreno M.A."/>
            <person name="Kamm K."/>
            <person name="Grimwood J."/>
            <person name="Schmutz J."/>
            <person name="Shapiro H."/>
            <person name="Grigoriev I.V."/>
            <person name="Buss L.W."/>
            <person name="Schierwater B."/>
            <person name="Dellaporta S.L."/>
            <person name="Rokhsar D.S."/>
        </authorList>
    </citation>
    <scope>NUCLEOTIDE SEQUENCE [LARGE SCALE GENOMIC DNA]</scope>
    <source>
        <strain evidence="7 8">Grell-BS-1999</strain>
    </source>
</reference>
<protein>
    <recommendedName>
        <fullName evidence="6">Glutaredoxin domain-containing protein</fullName>
    </recommendedName>
</protein>
<dbReference type="eggNOG" id="KOG1752">
    <property type="taxonomic scope" value="Eukaryota"/>
</dbReference>
<dbReference type="PRINTS" id="PR00160">
    <property type="entry name" value="GLUTAREDOXIN"/>
</dbReference>
<dbReference type="PANTHER" id="PTHR45694:SF5">
    <property type="entry name" value="GLUTAREDOXIN 2"/>
    <property type="match status" value="1"/>
</dbReference>
<evidence type="ECO:0000313" key="7">
    <source>
        <dbReference type="EMBL" id="EDV29536.1"/>
    </source>
</evidence>
<dbReference type="CTD" id="6749188"/>
<dbReference type="PhylomeDB" id="B3RLG9"/>
<dbReference type="PROSITE" id="PS51354">
    <property type="entry name" value="GLUTAREDOXIN_2"/>
    <property type="match status" value="1"/>
</dbReference>
<dbReference type="NCBIfam" id="TIGR02180">
    <property type="entry name" value="GRX_euk"/>
    <property type="match status" value="1"/>
</dbReference>
<keyword evidence="5" id="KW-0676">Redox-active center</keyword>
<keyword evidence="2" id="KW-0813">Transport</keyword>
<evidence type="ECO:0000256" key="2">
    <source>
        <dbReference type="ARBA" id="ARBA00022448"/>
    </source>
</evidence>
<evidence type="ECO:0000256" key="3">
    <source>
        <dbReference type="ARBA" id="ARBA00022982"/>
    </source>
</evidence>
<dbReference type="EMBL" id="DS985241">
    <property type="protein sequence ID" value="EDV29536.1"/>
    <property type="molecule type" value="Genomic_DNA"/>
</dbReference>
<dbReference type="AlphaFoldDB" id="B3RLG9"/>
<gene>
    <name evidence="7" type="ORF">TRIADDRAFT_18842</name>
</gene>
<dbReference type="GeneID" id="6749188"/>
<dbReference type="OrthoDB" id="418495at2759"/>
<dbReference type="STRING" id="10228.B3RLG9"/>
<dbReference type="OMA" id="YACYELD"/>